<name>A0ABP5DRQ3_9PSEU</name>
<feature type="compositionally biased region" description="Gly residues" evidence="1">
    <location>
        <begin position="225"/>
        <end position="235"/>
    </location>
</feature>
<feature type="compositionally biased region" description="Low complexity" evidence="1">
    <location>
        <begin position="452"/>
        <end position="464"/>
    </location>
</feature>
<keyword evidence="3" id="KW-1185">Reference proteome</keyword>
<evidence type="ECO:0008006" key="4">
    <source>
        <dbReference type="Google" id="ProtNLM"/>
    </source>
</evidence>
<sequence>MSDGIDVGALVSRIRDHRFDGYSYNMLADEVQAFRNGDGIGGISSAVDALKAVAGALDETDGTLRDQLGKLGVVWTSTAGGQAGVVLAGHAGFSSDATTKVNHAAEMIFAQGEAFSRTLHRLPETAALRTGAGSEGRSFGDSVAGLFGFETDHSAAVRQANEARQQAVDALNEYARSSGENLASTEAIGRPESIGLTGSGGPFTNLVAADPDSGSGSGDDPVLPQGGGGAPAGGGPVPPPSPGSPAPHGGGQAIAPIGLPPVAPEQTTRPSGGRLPPAPRPGQEPPSGAFSGSGPVARAPIPDGRGQVRPPVASPARPGFSGGLFTGPAATGGPESRGGVAAPRPSSGPSGRTGGPGGGAGGGTPQSGGTPGGGDAPSGHAASGEPALAKGRVVGSALPAPVTALSSGVPFSTVPRAAFGGAELGAGLTALGAAGAGGAVSGEPDRQGKGFARSAPSRSAKAAKQIPMDDLPEEEAKVLRKSGHGVEPAPAKRGLLERAAERDAEDGKQVRRYGVDDKDLFTDQREVPPRTIADGDESRG</sequence>
<dbReference type="Proteomes" id="UP001501116">
    <property type="component" value="Unassembled WGS sequence"/>
</dbReference>
<feature type="region of interest" description="Disordered" evidence="1">
    <location>
        <begin position="182"/>
        <end position="388"/>
    </location>
</feature>
<dbReference type="Gene3D" id="1.20.1260.20">
    <property type="entry name" value="PPE superfamily"/>
    <property type="match status" value="1"/>
</dbReference>
<protein>
    <recommendedName>
        <fullName evidence="4">PPE family protein</fullName>
    </recommendedName>
</protein>
<dbReference type="EMBL" id="BAAANN010000041">
    <property type="protein sequence ID" value="GAA1985228.1"/>
    <property type="molecule type" value="Genomic_DNA"/>
</dbReference>
<feature type="region of interest" description="Disordered" evidence="1">
    <location>
        <begin position="433"/>
        <end position="540"/>
    </location>
</feature>
<proteinExistence type="predicted"/>
<dbReference type="InterPro" id="IPR038332">
    <property type="entry name" value="PPE_sf"/>
</dbReference>
<reference evidence="3" key="1">
    <citation type="journal article" date="2019" name="Int. J. Syst. Evol. Microbiol.">
        <title>The Global Catalogue of Microorganisms (GCM) 10K type strain sequencing project: providing services to taxonomists for standard genome sequencing and annotation.</title>
        <authorList>
            <consortium name="The Broad Institute Genomics Platform"/>
            <consortium name="The Broad Institute Genome Sequencing Center for Infectious Disease"/>
            <person name="Wu L."/>
            <person name="Ma J."/>
        </authorList>
    </citation>
    <scope>NUCLEOTIDE SEQUENCE [LARGE SCALE GENOMIC DNA]</scope>
    <source>
        <strain evidence="3">JCM 14545</strain>
    </source>
</reference>
<organism evidence="2 3">
    <name type="scientific">Amycolatopsis minnesotensis</name>
    <dbReference type="NCBI Taxonomy" id="337894"/>
    <lineage>
        <taxon>Bacteria</taxon>
        <taxon>Bacillati</taxon>
        <taxon>Actinomycetota</taxon>
        <taxon>Actinomycetes</taxon>
        <taxon>Pseudonocardiales</taxon>
        <taxon>Pseudonocardiaceae</taxon>
        <taxon>Amycolatopsis</taxon>
    </lineage>
</organism>
<feature type="compositionally biased region" description="Pro residues" evidence="1">
    <location>
        <begin position="236"/>
        <end position="245"/>
    </location>
</feature>
<feature type="compositionally biased region" description="Low complexity" evidence="1">
    <location>
        <begin position="338"/>
        <end position="350"/>
    </location>
</feature>
<evidence type="ECO:0000313" key="2">
    <source>
        <dbReference type="EMBL" id="GAA1985228.1"/>
    </source>
</evidence>
<gene>
    <name evidence="2" type="ORF">GCM10009754_73550</name>
</gene>
<feature type="compositionally biased region" description="Low complexity" evidence="1">
    <location>
        <begin position="212"/>
        <end position="224"/>
    </location>
</feature>
<accession>A0ABP5DRQ3</accession>
<evidence type="ECO:0000256" key="1">
    <source>
        <dbReference type="SAM" id="MobiDB-lite"/>
    </source>
</evidence>
<feature type="compositionally biased region" description="Basic and acidic residues" evidence="1">
    <location>
        <begin position="494"/>
        <end position="528"/>
    </location>
</feature>
<evidence type="ECO:0000313" key="3">
    <source>
        <dbReference type="Proteomes" id="UP001501116"/>
    </source>
</evidence>
<comment type="caution">
    <text evidence="2">The sequence shown here is derived from an EMBL/GenBank/DDBJ whole genome shotgun (WGS) entry which is preliminary data.</text>
</comment>
<feature type="compositionally biased region" description="Gly residues" evidence="1">
    <location>
        <begin position="351"/>
        <end position="376"/>
    </location>
</feature>
<dbReference type="RefSeq" id="WP_344429618.1">
    <property type="nucleotide sequence ID" value="NZ_BAAANN010000041.1"/>
</dbReference>